<keyword evidence="10 12" id="KW-1133">Transmembrane helix</keyword>
<keyword evidence="16" id="KW-1185">Reference proteome</keyword>
<keyword evidence="6 12" id="KW-0812">Transmembrane</keyword>
<evidence type="ECO:0000313" key="15">
    <source>
        <dbReference type="EMBL" id="SHL46581.1"/>
    </source>
</evidence>
<dbReference type="InterPro" id="IPR036097">
    <property type="entry name" value="HisK_dim/P_sf"/>
</dbReference>
<dbReference type="GO" id="GO:0000155">
    <property type="term" value="F:phosphorelay sensor kinase activity"/>
    <property type="evidence" value="ECO:0007669"/>
    <property type="project" value="InterPro"/>
</dbReference>
<accession>A0A1M7AV81</accession>
<dbReference type="InterPro" id="IPR050428">
    <property type="entry name" value="TCS_sensor_his_kinase"/>
</dbReference>
<keyword evidence="4" id="KW-0597">Phosphoprotein</keyword>
<evidence type="ECO:0000256" key="1">
    <source>
        <dbReference type="ARBA" id="ARBA00000085"/>
    </source>
</evidence>
<name>A0A1M7AV81_9RHOB</name>
<dbReference type="GO" id="GO:0005886">
    <property type="term" value="C:plasma membrane"/>
    <property type="evidence" value="ECO:0007669"/>
    <property type="project" value="TreeGrafter"/>
</dbReference>
<evidence type="ECO:0000256" key="9">
    <source>
        <dbReference type="ARBA" id="ARBA00022840"/>
    </source>
</evidence>
<dbReference type="InterPro" id="IPR003594">
    <property type="entry name" value="HATPase_dom"/>
</dbReference>
<evidence type="ECO:0000256" key="11">
    <source>
        <dbReference type="ARBA" id="ARBA00023012"/>
    </source>
</evidence>
<feature type="domain" description="HAMP" evidence="14">
    <location>
        <begin position="174"/>
        <end position="226"/>
    </location>
</feature>
<feature type="domain" description="Histidine kinase" evidence="13">
    <location>
        <begin position="234"/>
        <end position="444"/>
    </location>
</feature>
<evidence type="ECO:0000256" key="10">
    <source>
        <dbReference type="ARBA" id="ARBA00022989"/>
    </source>
</evidence>
<keyword evidence="12" id="KW-0472">Membrane</keyword>
<dbReference type="Gene3D" id="1.10.287.130">
    <property type="match status" value="1"/>
</dbReference>
<evidence type="ECO:0000259" key="14">
    <source>
        <dbReference type="PROSITE" id="PS50885"/>
    </source>
</evidence>
<dbReference type="SMART" id="SM00387">
    <property type="entry name" value="HATPase_c"/>
    <property type="match status" value="1"/>
</dbReference>
<proteinExistence type="predicted"/>
<dbReference type="SMART" id="SM00388">
    <property type="entry name" value="HisKA"/>
    <property type="match status" value="1"/>
</dbReference>
<dbReference type="CDD" id="cd00082">
    <property type="entry name" value="HisKA"/>
    <property type="match status" value="1"/>
</dbReference>
<evidence type="ECO:0000256" key="7">
    <source>
        <dbReference type="ARBA" id="ARBA00022741"/>
    </source>
</evidence>
<organism evidence="15 16">
    <name type="scientific">Roseovarius marisflavi</name>
    <dbReference type="NCBI Taxonomy" id="1054996"/>
    <lineage>
        <taxon>Bacteria</taxon>
        <taxon>Pseudomonadati</taxon>
        <taxon>Pseudomonadota</taxon>
        <taxon>Alphaproteobacteria</taxon>
        <taxon>Rhodobacterales</taxon>
        <taxon>Roseobacteraceae</taxon>
        <taxon>Roseovarius</taxon>
    </lineage>
</organism>
<evidence type="ECO:0000313" key="16">
    <source>
        <dbReference type="Proteomes" id="UP000184191"/>
    </source>
</evidence>
<dbReference type="GO" id="GO:0005524">
    <property type="term" value="F:ATP binding"/>
    <property type="evidence" value="ECO:0007669"/>
    <property type="project" value="UniProtKB-KW"/>
</dbReference>
<reference evidence="16" key="1">
    <citation type="submission" date="2016-11" db="EMBL/GenBank/DDBJ databases">
        <authorList>
            <person name="Varghese N."/>
            <person name="Submissions S."/>
        </authorList>
    </citation>
    <scope>NUCLEOTIDE SEQUENCE [LARGE SCALE GENOMIC DNA]</scope>
    <source>
        <strain evidence="16">DSM 29327</strain>
    </source>
</reference>
<keyword evidence="5" id="KW-0808">Transferase</keyword>
<dbReference type="PROSITE" id="PS50109">
    <property type="entry name" value="HIS_KIN"/>
    <property type="match status" value="1"/>
</dbReference>
<evidence type="ECO:0000256" key="4">
    <source>
        <dbReference type="ARBA" id="ARBA00022553"/>
    </source>
</evidence>
<sequence length="447" mass="48525">MRLPGSLQGRLALGLGLGLAVLWLATAFATATLLRSEMNEVFDSALEETAQRILPLAVLDILDRDEEGVSQRIASLRQHEEYFTYIVRDDLGRVLLRSHSADIAVFPPYEDVGFSQTATHRLYFDAALRGTITIAIAEPLAHRAEVARESLMTLALPLFVVIPLSLIGLLLIVRRSLAPVRDFSGTLSSRGARDLSPVGADSLPDEFLPVSDAVNQLLDRLRRTLEAERSFTANAAHELRTPVAAALAQTQRLMAETKDATAGARAGEIETALKRLNRLSEKLMQLARAEGGRLRRETASDLRPVLCLALSAFERTAGADRIVAEMPDSPVLSDFDPDAFAIMVRNLVENALRHGTGEAPVRVRLTREGLFSVRNDGPALAPETLTRLTARFERGQNTSADGSGLGLSIVQAIADGAQARFSLHSPATGRPDGFEARFQVPLAQEDS</sequence>
<evidence type="ECO:0000256" key="8">
    <source>
        <dbReference type="ARBA" id="ARBA00022777"/>
    </source>
</evidence>
<evidence type="ECO:0000259" key="13">
    <source>
        <dbReference type="PROSITE" id="PS50109"/>
    </source>
</evidence>
<keyword evidence="11" id="KW-0902">Two-component regulatory system</keyword>
<dbReference type="PANTHER" id="PTHR45436:SF14">
    <property type="entry name" value="SENSOR PROTEIN QSEC"/>
    <property type="match status" value="1"/>
</dbReference>
<evidence type="ECO:0000256" key="6">
    <source>
        <dbReference type="ARBA" id="ARBA00022692"/>
    </source>
</evidence>
<dbReference type="InterPro" id="IPR036890">
    <property type="entry name" value="HATPase_C_sf"/>
</dbReference>
<keyword evidence="8 15" id="KW-0418">Kinase</keyword>
<dbReference type="InterPro" id="IPR005467">
    <property type="entry name" value="His_kinase_dom"/>
</dbReference>
<dbReference type="EMBL" id="FRBN01000015">
    <property type="protein sequence ID" value="SHL46581.1"/>
    <property type="molecule type" value="Genomic_DNA"/>
</dbReference>
<comment type="catalytic activity">
    <reaction evidence="1">
        <text>ATP + protein L-histidine = ADP + protein N-phospho-L-histidine.</text>
        <dbReference type="EC" id="2.7.13.3"/>
    </reaction>
</comment>
<gene>
    <name evidence="15" type="ORF">SAMN05444414_11522</name>
</gene>
<evidence type="ECO:0000256" key="12">
    <source>
        <dbReference type="SAM" id="Phobius"/>
    </source>
</evidence>
<dbReference type="AlphaFoldDB" id="A0A1M7AV81"/>
<dbReference type="SUPFAM" id="SSF47384">
    <property type="entry name" value="Homodimeric domain of signal transducing histidine kinase"/>
    <property type="match status" value="1"/>
</dbReference>
<dbReference type="SUPFAM" id="SSF55874">
    <property type="entry name" value="ATPase domain of HSP90 chaperone/DNA topoisomerase II/histidine kinase"/>
    <property type="match status" value="1"/>
</dbReference>
<dbReference type="Pfam" id="PF02518">
    <property type="entry name" value="HATPase_c"/>
    <property type="match status" value="1"/>
</dbReference>
<dbReference type="RefSeq" id="WP_073198672.1">
    <property type="nucleotide sequence ID" value="NZ_FRBN01000015.1"/>
</dbReference>
<dbReference type="Pfam" id="PF00512">
    <property type="entry name" value="HisKA"/>
    <property type="match status" value="1"/>
</dbReference>
<dbReference type="Gene3D" id="3.30.565.10">
    <property type="entry name" value="Histidine kinase-like ATPase, C-terminal domain"/>
    <property type="match status" value="1"/>
</dbReference>
<dbReference type="PROSITE" id="PS50885">
    <property type="entry name" value="HAMP"/>
    <property type="match status" value="1"/>
</dbReference>
<evidence type="ECO:0000256" key="5">
    <source>
        <dbReference type="ARBA" id="ARBA00022679"/>
    </source>
</evidence>
<dbReference type="InterPro" id="IPR003661">
    <property type="entry name" value="HisK_dim/P_dom"/>
</dbReference>
<keyword evidence="9" id="KW-0067">ATP-binding</keyword>
<dbReference type="InterPro" id="IPR003660">
    <property type="entry name" value="HAMP_dom"/>
</dbReference>
<protein>
    <recommendedName>
        <fullName evidence="3">histidine kinase</fullName>
        <ecNumber evidence="3">2.7.13.3</ecNumber>
    </recommendedName>
</protein>
<feature type="transmembrane region" description="Helical" evidence="12">
    <location>
        <begin position="151"/>
        <end position="173"/>
    </location>
</feature>
<dbReference type="EC" id="2.7.13.3" evidence="3"/>
<keyword evidence="7" id="KW-0547">Nucleotide-binding</keyword>
<dbReference type="PANTHER" id="PTHR45436">
    <property type="entry name" value="SENSOR HISTIDINE KINASE YKOH"/>
    <property type="match status" value="1"/>
</dbReference>
<dbReference type="Proteomes" id="UP000184191">
    <property type="component" value="Unassembled WGS sequence"/>
</dbReference>
<comment type="subcellular location">
    <subcellularLocation>
        <location evidence="2">Membrane</location>
        <topology evidence="2">Multi-pass membrane protein</topology>
    </subcellularLocation>
</comment>
<evidence type="ECO:0000256" key="2">
    <source>
        <dbReference type="ARBA" id="ARBA00004141"/>
    </source>
</evidence>
<dbReference type="Gene3D" id="1.20.5.1040">
    <property type="entry name" value="Sensor protein qsec"/>
    <property type="match status" value="1"/>
</dbReference>
<dbReference type="OrthoDB" id="9809766at2"/>
<dbReference type="STRING" id="1054996.SAMN05444414_11522"/>
<evidence type="ECO:0000256" key="3">
    <source>
        <dbReference type="ARBA" id="ARBA00012438"/>
    </source>
</evidence>